<name>A0ABD1HFE0_SALDI</name>
<gene>
    <name evidence="1" type="ORF">AAHA92_15645</name>
</gene>
<sequence length="106" mass="12105">MDENEFRQLLELFPIVRSTDYCAASEFSRQLSGPAPSQKLKEQQDGCSTEDNNEAFWRKLKAAAEQKVGAADAERFCKAFQQVYKKLVYEELTTDAAKRIMNSRTS</sequence>
<keyword evidence="2" id="KW-1185">Reference proteome</keyword>
<dbReference type="PANTHER" id="PTHR35312:SF1">
    <property type="entry name" value="OS07G0641800 PROTEIN"/>
    <property type="match status" value="1"/>
</dbReference>
<dbReference type="Proteomes" id="UP001567538">
    <property type="component" value="Unassembled WGS sequence"/>
</dbReference>
<dbReference type="EMBL" id="JBEAFC010000006">
    <property type="protein sequence ID" value="KAL1555171.1"/>
    <property type="molecule type" value="Genomic_DNA"/>
</dbReference>
<proteinExistence type="predicted"/>
<evidence type="ECO:0000313" key="1">
    <source>
        <dbReference type="EMBL" id="KAL1555171.1"/>
    </source>
</evidence>
<protein>
    <submittedName>
        <fullName evidence="1">Uncharacterized protein</fullName>
    </submittedName>
</protein>
<dbReference type="AlphaFoldDB" id="A0ABD1HFE0"/>
<evidence type="ECO:0000313" key="2">
    <source>
        <dbReference type="Proteomes" id="UP001567538"/>
    </source>
</evidence>
<organism evidence="1 2">
    <name type="scientific">Salvia divinorum</name>
    <name type="common">Maria pastora</name>
    <name type="synonym">Diviner's sage</name>
    <dbReference type="NCBI Taxonomy" id="28513"/>
    <lineage>
        <taxon>Eukaryota</taxon>
        <taxon>Viridiplantae</taxon>
        <taxon>Streptophyta</taxon>
        <taxon>Embryophyta</taxon>
        <taxon>Tracheophyta</taxon>
        <taxon>Spermatophyta</taxon>
        <taxon>Magnoliopsida</taxon>
        <taxon>eudicotyledons</taxon>
        <taxon>Gunneridae</taxon>
        <taxon>Pentapetalae</taxon>
        <taxon>asterids</taxon>
        <taxon>lamiids</taxon>
        <taxon>Lamiales</taxon>
        <taxon>Lamiaceae</taxon>
        <taxon>Nepetoideae</taxon>
        <taxon>Mentheae</taxon>
        <taxon>Salviinae</taxon>
        <taxon>Salvia</taxon>
        <taxon>Salvia subgen. Calosphace</taxon>
    </lineage>
</organism>
<accession>A0ABD1HFE0</accession>
<comment type="caution">
    <text evidence="1">The sequence shown here is derived from an EMBL/GenBank/DDBJ whole genome shotgun (WGS) entry which is preliminary data.</text>
</comment>
<reference evidence="1 2" key="1">
    <citation type="submission" date="2024-06" db="EMBL/GenBank/DDBJ databases">
        <title>A chromosome level genome sequence of Diviner's sage (Salvia divinorum).</title>
        <authorList>
            <person name="Ford S.A."/>
            <person name="Ro D.-K."/>
            <person name="Ness R.W."/>
            <person name="Phillips M.A."/>
        </authorList>
    </citation>
    <scope>NUCLEOTIDE SEQUENCE [LARGE SCALE GENOMIC DNA]</scope>
    <source>
        <strain evidence="1">SAF-2024a</strain>
        <tissue evidence="1">Leaf</tissue>
    </source>
</reference>
<dbReference type="PANTHER" id="PTHR35312">
    <property type="entry name" value="OS07G0641800 PROTEIN"/>
    <property type="match status" value="1"/>
</dbReference>